<dbReference type="InterPro" id="IPR001623">
    <property type="entry name" value="DnaJ_domain"/>
</dbReference>
<reference evidence="2 3" key="1">
    <citation type="journal article" date="2010" name="Nature">
        <title>Perigord black truffle genome uncovers evolutionary origins and mechanisms of symbiosis.</title>
        <authorList>
            <person name="Martin F."/>
            <person name="Kohler A."/>
            <person name="Murat C."/>
            <person name="Balestrini R."/>
            <person name="Coutinho P.M."/>
            <person name="Jaillon O."/>
            <person name="Montanini B."/>
            <person name="Morin E."/>
            <person name="Noel B."/>
            <person name="Percudani R."/>
            <person name="Porcel B."/>
            <person name="Rubini A."/>
            <person name="Amicucci A."/>
            <person name="Amselem J."/>
            <person name="Anthouard V."/>
            <person name="Arcioni S."/>
            <person name="Artiguenave F."/>
            <person name="Aury J.M."/>
            <person name="Ballario P."/>
            <person name="Bolchi A."/>
            <person name="Brenna A."/>
            <person name="Brun A."/>
            <person name="Buee M."/>
            <person name="Cantarel B."/>
            <person name="Chevalier G."/>
            <person name="Couloux A."/>
            <person name="Da Silva C."/>
            <person name="Denoeud F."/>
            <person name="Duplessis S."/>
            <person name="Ghignone S."/>
            <person name="Hilselberger B."/>
            <person name="Iotti M."/>
            <person name="Marcais B."/>
            <person name="Mello A."/>
            <person name="Miranda M."/>
            <person name="Pacioni G."/>
            <person name="Quesneville H."/>
            <person name="Riccioni C."/>
            <person name="Ruotolo R."/>
            <person name="Splivallo R."/>
            <person name="Stocchi V."/>
            <person name="Tisserant E."/>
            <person name="Viscomi A.R."/>
            <person name="Zambonelli A."/>
            <person name="Zampieri E."/>
            <person name="Henrissat B."/>
            <person name="Lebrun M.H."/>
            <person name="Paolocci F."/>
            <person name="Bonfante P."/>
            <person name="Ottonello S."/>
            <person name="Wincker P."/>
        </authorList>
    </citation>
    <scope>NUCLEOTIDE SEQUENCE [LARGE SCALE GENOMIC DNA]</scope>
    <source>
        <strain evidence="2 3">Mel28</strain>
    </source>
</reference>
<dbReference type="eggNOG" id="KOG0713">
    <property type="taxonomic scope" value="Eukaryota"/>
</dbReference>
<dbReference type="RefSeq" id="XP_002836920.1">
    <property type="nucleotide sequence ID" value="XM_002836874.1"/>
</dbReference>
<dbReference type="AlphaFoldDB" id="D5G9B8"/>
<dbReference type="GeneID" id="9182862"/>
<accession>D5G9B8</accession>
<evidence type="ECO:0000313" key="2">
    <source>
        <dbReference type="EMBL" id="CAZ81111.1"/>
    </source>
</evidence>
<dbReference type="STRING" id="656061.D5G9B8"/>
<dbReference type="InterPro" id="IPR052594">
    <property type="entry name" value="J_domain-containing_protein"/>
</dbReference>
<dbReference type="GO" id="GO:0005634">
    <property type="term" value="C:nucleus"/>
    <property type="evidence" value="ECO:0007669"/>
    <property type="project" value="TreeGrafter"/>
</dbReference>
<dbReference type="PANTHER" id="PTHR44144:SF1">
    <property type="entry name" value="DNAJ HOMOLOG SUBFAMILY C MEMBER 9"/>
    <property type="match status" value="1"/>
</dbReference>
<dbReference type="PRINTS" id="PR00625">
    <property type="entry name" value="JDOMAIN"/>
</dbReference>
<dbReference type="EMBL" id="FN430058">
    <property type="protein sequence ID" value="CAZ81111.1"/>
    <property type="molecule type" value="Genomic_DNA"/>
</dbReference>
<dbReference type="InterPro" id="IPR036869">
    <property type="entry name" value="J_dom_sf"/>
</dbReference>
<dbReference type="PROSITE" id="PS50076">
    <property type="entry name" value="DNAJ_2"/>
    <property type="match status" value="1"/>
</dbReference>
<feature type="domain" description="J" evidence="1">
    <location>
        <begin position="22"/>
        <end position="87"/>
    </location>
</feature>
<dbReference type="HOGENOM" id="CLU_052555_1_0_1"/>
<sequence>MATAREKPDKATLIDHILSEEDLYKILGAPRSSSPNDLRRCYIQRGKIIHPDRRPAHEGSTAAFQRLSHAYEILKKPSLRAHYDRESSRGGGRPGFKGAVKGIMGELLSGEFALVRRVMGKLNQEFPEVVNDNTIVAIERAFNKMREMTLTTRTYLLLLSIELSRIHRVSKKLLSLGYFDVIGRMRLTVQLVRVTLAAPVRVDRALQRRREREYQARKAGYDAAGASSGGLLNDRVRGVLEFIIGGEIEDAGEDDPFEKFWGKQ</sequence>
<dbReference type="PANTHER" id="PTHR44144">
    <property type="entry name" value="DNAJ HOMOLOG SUBFAMILY C MEMBER 9"/>
    <property type="match status" value="1"/>
</dbReference>
<dbReference type="Gene3D" id="1.10.287.110">
    <property type="entry name" value="DnaJ domain"/>
    <property type="match status" value="1"/>
</dbReference>
<protein>
    <submittedName>
        <fullName evidence="2">(Perigord truffle) hypothetical protein</fullName>
    </submittedName>
</protein>
<dbReference type="SUPFAM" id="SSF46565">
    <property type="entry name" value="Chaperone J-domain"/>
    <property type="match status" value="1"/>
</dbReference>
<gene>
    <name evidence="2" type="ORF">GSTUM_00003307001</name>
</gene>
<evidence type="ECO:0000313" key="3">
    <source>
        <dbReference type="Proteomes" id="UP000006911"/>
    </source>
</evidence>
<proteinExistence type="predicted"/>
<dbReference type="GO" id="GO:0031072">
    <property type="term" value="F:heat shock protein binding"/>
    <property type="evidence" value="ECO:0007669"/>
    <property type="project" value="TreeGrafter"/>
</dbReference>
<keyword evidence="3" id="KW-1185">Reference proteome</keyword>
<evidence type="ECO:0000259" key="1">
    <source>
        <dbReference type="PROSITE" id="PS50076"/>
    </source>
</evidence>
<name>D5G9B8_TUBMM</name>
<dbReference type="SMART" id="SM00271">
    <property type="entry name" value="DnaJ"/>
    <property type="match status" value="1"/>
</dbReference>
<dbReference type="Pfam" id="PF00226">
    <property type="entry name" value="DnaJ"/>
    <property type="match status" value="1"/>
</dbReference>
<dbReference type="CDD" id="cd06257">
    <property type="entry name" value="DnaJ"/>
    <property type="match status" value="1"/>
</dbReference>
<dbReference type="InParanoid" id="D5G9B8"/>
<dbReference type="Proteomes" id="UP000006911">
    <property type="component" value="Unassembled WGS sequence"/>
</dbReference>
<dbReference type="OMA" id="ARSRACH"/>
<dbReference type="KEGG" id="tml:GSTUM_00003307001"/>
<dbReference type="GO" id="GO:0005737">
    <property type="term" value="C:cytoplasm"/>
    <property type="evidence" value="ECO:0007669"/>
    <property type="project" value="TreeGrafter"/>
</dbReference>
<organism evidence="2 3">
    <name type="scientific">Tuber melanosporum (strain Mel28)</name>
    <name type="common">Perigord black truffle</name>
    <dbReference type="NCBI Taxonomy" id="656061"/>
    <lineage>
        <taxon>Eukaryota</taxon>
        <taxon>Fungi</taxon>
        <taxon>Dikarya</taxon>
        <taxon>Ascomycota</taxon>
        <taxon>Pezizomycotina</taxon>
        <taxon>Pezizomycetes</taxon>
        <taxon>Pezizales</taxon>
        <taxon>Tuberaceae</taxon>
        <taxon>Tuber</taxon>
    </lineage>
</organism>